<organism evidence="3">
    <name type="scientific">Ornithodoros coriaceus</name>
    <name type="common">Soft tick</name>
    <name type="synonym">Argasid tick</name>
    <dbReference type="NCBI Taxonomy" id="92741"/>
    <lineage>
        <taxon>Eukaryota</taxon>
        <taxon>Metazoa</taxon>
        <taxon>Ecdysozoa</taxon>
        <taxon>Arthropoda</taxon>
        <taxon>Chelicerata</taxon>
        <taxon>Arachnida</taxon>
        <taxon>Acari</taxon>
        <taxon>Parasitiformes</taxon>
        <taxon>Ixodida</taxon>
        <taxon>Ixodoidea</taxon>
        <taxon>Argasidae</taxon>
        <taxon>Ornithodorinae</taxon>
        <taxon>Ornithodoros</taxon>
    </lineage>
</organism>
<dbReference type="InterPro" id="IPR002919">
    <property type="entry name" value="TIL_dom"/>
</dbReference>
<protein>
    <submittedName>
        <fullName evidence="3">Ixodidin</fullName>
    </submittedName>
</protein>
<reference evidence="3" key="1">
    <citation type="journal article" date="2008" name="J. Proteomics">
        <title>An insight into the salivary transcriptome and proteome of the soft tick and vector of epizootic bovine abortion, Ornithodoros coriaceus.</title>
        <authorList>
            <person name="Francischetti I.M."/>
            <person name="Meng Z."/>
            <person name="Mans B.J."/>
            <person name="Gudderra N."/>
            <person name="Hall M."/>
            <person name="Veenstra T.D."/>
            <person name="Pham V.M."/>
            <person name="Kotsyfakis M."/>
            <person name="Ribeiro J.M."/>
        </authorList>
    </citation>
    <scope>NUCLEOTIDE SEQUENCE</scope>
    <source>
        <tissue evidence="3">Salivary glands</tissue>
    </source>
</reference>
<reference evidence="3" key="2">
    <citation type="submission" date="2008-03" db="EMBL/GenBank/DDBJ databases">
        <authorList>
            <person name="Li K.S."/>
            <person name="Guan Y."/>
            <person name="Wang J."/>
            <person name="Smith G.J.D."/>
            <person name="Xu K.M."/>
            <person name="Duan L."/>
            <person name="Rahardjo A.P."/>
            <person name="Puthavathana P."/>
            <person name="Buranathai C."/>
            <person name="Nguyen T.D."/>
            <person name="Estoepangestie A.T.S."/>
            <person name="Chaisingh A."/>
            <person name="Auewarakul P."/>
            <person name="Long H.T."/>
            <person name="Hanh N.T.H."/>
            <person name="Lim W."/>
            <person name="Webby R.J."/>
            <person name="Poon L.L.M."/>
            <person name="Chen H."/>
            <person name="Shortridge K.F."/>
            <person name="Yuen K.Y."/>
            <person name="Webster R.G."/>
            <person name="Peiris J.S.M."/>
        </authorList>
    </citation>
    <scope>NUCLEOTIDE SEQUENCE</scope>
    <source>
        <tissue evidence="3">Salivary glands</tissue>
    </source>
</reference>
<dbReference type="Pfam" id="PF01826">
    <property type="entry name" value="TIL"/>
    <property type="match status" value="1"/>
</dbReference>
<dbReference type="SUPFAM" id="SSF57567">
    <property type="entry name" value="Serine protease inhibitors"/>
    <property type="match status" value="1"/>
</dbReference>
<accession>B2D258</accession>
<evidence type="ECO:0000313" key="3">
    <source>
        <dbReference type="EMBL" id="ACB70299.1"/>
    </source>
</evidence>
<feature type="domain" description="TIL" evidence="2">
    <location>
        <begin position="29"/>
        <end position="83"/>
    </location>
</feature>
<dbReference type="Gene3D" id="2.10.25.10">
    <property type="entry name" value="Laminin"/>
    <property type="match status" value="1"/>
</dbReference>
<feature type="chain" id="PRO_5002776932" evidence="1">
    <location>
        <begin position="21"/>
        <end position="103"/>
    </location>
</feature>
<name>B2D258_ORNCO</name>
<dbReference type="InterPro" id="IPR036084">
    <property type="entry name" value="Ser_inhib-like_sf"/>
</dbReference>
<sequence length="103" mass="11376">MKTAVVFIATFAFLAAAGTAKRRLGYHDCHHGAVYSYCASPCPRVCGEPPVTNCGRRCVEGCTCLQGRLLDPLRHRCILEETCQRFFLRNETQAPPVSNAEES</sequence>
<evidence type="ECO:0000256" key="1">
    <source>
        <dbReference type="SAM" id="SignalP"/>
    </source>
</evidence>
<dbReference type="CDD" id="cd19941">
    <property type="entry name" value="TIL"/>
    <property type="match status" value="1"/>
</dbReference>
<keyword evidence="1" id="KW-0732">Signal</keyword>
<dbReference type="EMBL" id="EU574792">
    <property type="protein sequence ID" value="ACB70299.1"/>
    <property type="molecule type" value="mRNA"/>
</dbReference>
<dbReference type="AlphaFoldDB" id="B2D258"/>
<proteinExistence type="evidence at transcript level"/>
<evidence type="ECO:0000259" key="2">
    <source>
        <dbReference type="Pfam" id="PF01826"/>
    </source>
</evidence>
<feature type="signal peptide" evidence="1">
    <location>
        <begin position="1"/>
        <end position="20"/>
    </location>
</feature>